<evidence type="ECO:0000313" key="4">
    <source>
        <dbReference type="Proteomes" id="UP001142489"/>
    </source>
</evidence>
<dbReference type="GO" id="GO:0005886">
    <property type="term" value="C:plasma membrane"/>
    <property type="evidence" value="ECO:0007669"/>
    <property type="project" value="TreeGrafter"/>
</dbReference>
<gene>
    <name evidence="3" type="ORF">JRQ81_013171</name>
</gene>
<dbReference type="OrthoDB" id="10263073at2759"/>
<dbReference type="Pfam" id="PF00190">
    <property type="entry name" value="Cupin_1"/>
    <property type="match status" value="2"/>
</dbReference>
<protein>
    <recommendedName>
        <fullName evidence="2">Cupin type-1 domain-containing protein</fullName>
    </recommendedName>
</protein>
<keyword evidence="1" id="KW-0472">Membrane</keyword>
<evidence type="ECO:0000313" key="3">
    <source>
        <dbReference type="EMBL" id="KAJ7335230.1"/>
    </source>
</evidence>
<accession>A0A9Q0XYL7</accession>
<evidence type="ECO:0000256" key="1">
    <source>
        <dbReference type="SAM" id="Phobius"/>
    </source>
</evidence>
<dbReference type="InterPro" id="IPR011051">
    <property type="entry name" value="RmlC_Cupin_sf"/>
</dbReference>
<comment type="caution">
    <text evidence="3">The sequence shown here is derived from an EMBL/GenBank/DDBJ whole genome shotgun (WGS) entry which is preliminary data.</text>
</comment>
<dbReference type="GO" id="GO:0005794">
    <property type="term" value="C:Golgi apparatus"/>
    <property type="evidence" value="ECO:0007669"/>
    <property type="project" value="TreeGrafter"/>
</dbReference>
<dbReference type="InterPro" id="IPR014710">
    <property type="entry name" value="RmlC-like_jellyroll"/>
</dbReference>
<dbReference type="EMBL" id="JAPFRF010000004">
    <property type="protein sequence ID" value="KAJ7335230.1"/>
    <property type="molecule type" value="Genomic_DNA"/>
</dbReference>
<feature type="domain" description="Cupin type-1" evidence="2">
    <location>
        <begin position="388"/>
        <end position="521"/>
    </location>
</feature>
<proteinExistence type="predicted"/>
<dbReference type="SMART" id="SM00835">
    <property type="entry name" value="Cupin_1"/>
    <property type="match status" value="2"/>
</dbReference>
<dbReference type="Gene3D" id="2.60.120.10">
    <property type="entry name" value="Jelly Rolls"/>
    <property type="match status" value="2"/>
</dbReference>
<organism evidence="3 4">
    <name type="scientific">Phrynocephalus forsythii</name>
    <dbReference type="NCBI Taxonomy" id="171643"/>
    <lineage>
        <taxon>Eukaryota</taxon>
        <taxon>Metazoa</taxon>
        <taxon>Chordata</taxon>
        <taxon>Craniata</taxon>
        <taxon>Vertebrata</taxon>
        <taxon>Euteleostomi</taxon>
        <taxon>Lepidosauria</taxon>
        <taxon>Squamata</taxon>
        <taxon>Bifurcata</taxon>
        <taxon>Unidentata</taxon>
        <taxon>Episquamata</taxon>
        <taxon>Toxicofera</taxon>
        <taxon>Iguania</taxon>
        <taxon>Acrodonta</taxon>
        <taxon>Agamidae</taxon>
        <taxon>Agaminae</taxon>
        <taxon>Phrynocephalus</taxon>
    </lineage>
</organism>
<evidence type="ECO:0000259" key="2">
    <source>
        <dbReference type="SMART" id="SM00835"/>
    </source>
</evidence>
<dbReference type="PANTHER" id="PTHR35349:SF4">
    <property type="entry name" value="CUPIN TYPE-1 DOMAIN-CONTAINING PROTEIN"/>
    <property type="match status" value="1"/>
</dbReference>
<dbReference type="PANTHER" id="PTHR35349">
    <property type="entry name" value="DYNACTIN-ASSOCIATED PROTEIN"/>
    <property type="match status" value="1"/>
</dbReference>
<dbReference type="SUPFAM" id="SSF51182">
    <property type="entry name" value="RmlC-like cupins"/>
    <property type="match status" value="1"/>
</dbReference>
<keyword evidence="1" id="KW-1133">Transmembrane helix</keyword>
<dbReference type="InterPro" id="IPR006045">
    <property type="entry name" value="Cupin_1"/>
</dbReference>
<dbReference type="InterPro" id="IPR031379">
    <property type="entry name" value="CLLAC"/>
</dbReference>
<feature type="domain" description="Cupin type-1" evidence="2">
    <location>
        <begin position="180"/>
        <end position="343"/>
    </location>
</feature>
<sequence length="535" mass="60700">MHQELTIASHIFELCGCHLQKLGTEIHGAAKWPEVALQCGILEAQCSLDFVTEVDLPLSLAKVTRHIPFLWAAQNHTSHYDIEVEKKSHWSMLHVFLICFLASAITTVLGVLIVSLVCTSKAGFQLQPNHEGVVQKCAVDPQKTPRTSPYNPQVDPKFQFLHHLTKSKRHEFPGGTIQWSRFRKNAKEYQSEEEMEFGRSINAQHSKMTFGTLLIKSKGLRAPHWHFNANEHGYLLKGTVWIGVVDAGGDTVTTYNVTAGQVIFFPRNTLHWLKNVGSEDCMFLLFFSTHEELQTLDVDDTFFSTPEDIAARSLKPQGGVDFIRTFQKQTEDQAINLPPNLAELVQNASYQQSSNKLVWRYFFDLKGSTEFRFPGGRIQWARYAKDGKGLNPNEVIYSEFLHSKEDALTLGTLRIYSNGMRQPHFHFNANEMGYVISGCGKVGVIVSPALTTDFTIGVGDVVFFPVGTQHYIKSTCDEDLFFILAFSTRNQLQTLDMDDYFHATANHILAQLFFKKQEEFKKIPRFKEDQAINLP</sequence>
<dbReference type="InterPro" id="IPR053297">
    <property type="entry name" value="Dynactin-associated"/>
</dbReference>
<dbReference type="AlphaFoldDB" id="A0A9Q0XYL7"/>
<dbReference type="Pfam" id="PF15675">
    <property type="entry name" value="CLLAC"/>
    <property type="match status" value="1"/>
</dbReference>
<reference evidence="3" key="1">
    <citation type="journal article" date="2023" name="DNA Res.">
        <title>Chromosome-level genome assembly of Phrynocephalus forsythii using third-generation DNA sequencing and Hi-C analysis.</title>
        <authorList>
            <person name="Qi Y."/>
            <person name="Zhao W."/>
            <person name="Zhao Y."/>
            <person name="Niu C."/>
            <person name="Cao S."/>
            <person name="Zhang Y."/>
        </authorList>
    </citation>
    <scope>NUCLEOTIDE SEQUENCE</scope>
    <source>
        <tissue evidence="3">Muscle</tissue>
    </source>
</reference>
<keyword evidence="1" id="KW-0812">Transmembrane</keyword>
<feature type="transmembrane region" description="Helical" evidence="1">
    <location>
        <begin position="95"/>
        <end position="117"/>
    </location>
</feature>
<name>A0A9Q0XYL7_9SAUR</name>
<keyword evidence="4" id="KW-1185">Reference proteome</keyword>
<dbReference type="Proteomes" id="UP001142489">
    <property type="component" value="Unassembled WGS sequence"/>
</dbReference>